<dbReference type="EMBL" id="JAOQAZ010000015">
    <property type="protein sequence ID" value="KAJ4258940.1"/>
    <property type="molecule type" value="Genomic_DNA"/>
</dbReference>
<evidence type="ECO:0000313" key="1">
    <source>
        <dbReference type="EMBL" id="KAJ4258940.1"/>
    </source>
</evidence>
<proteinExistence type="predicted"/>
<comment type="caution">
    <text evidence="1">The sequence shown here is derived from an EMBL/GenBank/DDBJ whole genome shotgun (WGS) entry which is preliminary data.</text>
</comment>
<dbReference type="AlphaFoldDB" id="A0A9W8VCR5"/>
<keyword evidence="2" id="KW-1185">Reference proteome</keyword>
<sequence length="327" mass="37681">MPGWSVLVWLHHSELDFSSVHAFPKRNLVPPTFVQEVQIQTIVAKFTSLLNHELADGMSSTFLRLLDTELDALKADMPSDDEQRSIVEFCVLDAKIHMYTLVITRFSSNSSSRQILLRNARDAALRIIHVGTSAICSSTTDTRDLTATRRERCQPKDRHRCLAFSTIFLLKFFFRNSSESPEDKRVIANSIARTQVLCKACTFDEKDEFSRIQKVFELLGRESPNDADKPKLLLQHRMGLSLIYDAVSHVGQTRGRSIELKERGTYDEQKPAEDTSQMQQFLSEAYVMDQLDVNPDFYKSFWSDPYMRLLSFDPLSMETDYQNNETW</sequence>
<evidence type="ECO:0000313" key="2">
    <source>
        <dbReference type="Proteomes" id="UP001152049"/>
    </source>
</evidence>
<reference evidence="1" key="1">
    <citation type="submission" date="2022-09" db="EMBL/GenBank/DDBJ databases">
        <title>Fusarium specimens isolated from Avocado Roots.</title>
        <authorList>
            <person name="Stajich J."/>
            <person name="Roper C."/>
            <person name="Heimlech-Rivalta G."/>
        </authorList>
    </citation>
    <scope>NUCLEOTIDE SEQUENCE</scope>
    <source>
        <strain evidence="1">CF00136</strain>
    </source>
</reference>
<accession>A0A9W8VCR5</accession>
<name>A0A9W8VCR5_9HYPO</name>
<organism evidence="1 2">
    <name type="scientific">Fusarium torreyae</name>
    <dbReference type="NCBI Taxonomy" id="1237075"/>
    <lineage>
        <taxon>Eukaryota</taxon>
        <taxon>Fungi</taxon>
        <taxon>Dikarya</taxon>
        <taxon>Ascomycota</taxon>
        <taxon>Pezizomycotina</taxon>
        <taxon>Sordariomycetes</taxon>
        <taxon>Hypocreomycetidae</taxon>
        <taxon>Hypocreales</taxon>
        <taxon>Nectriaceae</taxon>
        <taxon>Fusarium</taxon>
    </lineage>
</organism>
<dbReference type="Proteomes" id="UP001152049">
    <property type="component" value="Unassembled WGS sequence"/>
</dbReference>
<gene>
    <name evidence="1" type="ORF">NW762_008028</name>
</gene>
<dbReference type="OrthoDB" id="3163292at2759"/>
<protein>
    <submittedName>
        <fullName evidence="1">Uncharacterized protein</fullName>
    </submittedName>
</protein>